<comment type="caution">
    <text evidence="1">The sequence shown here is derived from an EMBL/GenBank/DDBJ whole genome shotgun (WGS) entry which is preliminary data.</text>
</comment>
<evidence type="ECO:0000313" key="2">
    <source>
        <dbReference type="Proteomes" id="UP001203297"/>
    </source>
</evidence>
<accession>A0AAD4MCE8</accession>
<dbReference type="EMBL" id="WTXG01000001">
    <property type="protein sequence ID" value="KAI0307781.1"/>
    <property type="molecule type" value="Genomic_DNA"/>
</dbReference>
<reference evidence="1" key="1">
    <citation type="journal article" date="2022" name="New Phytol.">
        <title>Evolutionary transition to the ectomycorrhizal habit in the genomes of a hyperdiverse lineage of mushroom-forming fungi.</title>
        <authorList>
            <person name="Looney B."/>
            <person name="Miyauchi S."/>
            <person name="Morin E."/>
            <person name="Drula E."/>
            <person name="Courty P.E."/>
            <person name="Kohler A."/>
            <person name="Kuo A."/>
            <person name="LaButti K."/>
            <person name="Pangilinan J."/>
            <person name="Lipzen A."/>
            <person name="Riley R."/>
            <person name="Andreopoulos W."/>
            <person name="He G."/>
            <person name="Johnson J."/>
            <person name="Nolan M."/>
            <person name="Tritt A."/>
            <person name="Barry K.W."/>
            <person name="Grigoriev I.V."/>
            <person name="Nagy L.G."/>
            <person name="Hibbett D."/>
            <person name="Henrissat B."/>
            <person name="Matheny P.B."/>
            <person name="Labbe J."/>
            <person name="Martin F.M."/>
        </authorList>
    </citation>
    <scope>NUCLEOTIDE SEQUENCE</scope>
    <source>
        <strain evidence="1">BPL690</strain>
    </source>
</reference>
<gene>
    <name evidence="1" type="ORF">B0F90DRAFT_1677198</name>
</gene>
<evidence type="ECO:0000313" key="1">
    <source>
        <dbReference type="EMBL" id="KAI0307781.1"/>
    </source>
</evidence>
<organism evidence="1 2">
    <name type="scientific">Multifurca ochricompacta</name>
    <dbReference type="NCBI Taxonomy" id="376703"/>
    <lineage>
        <taxon>Eukaryota</taxon>
        <taxon>Fungi</taxon>
        <taxon>Dikarya</taxon>
        <taxon>Basidiomycota</taxon>
        <taxon>Agaricomycotina</taxon>
        <taxon>Agaricomycetes</taxon>
        <taxon>Russulales</taxon>
        <taxon>Russulaceae</taxon>
        <taxon>Multifurca</taxon>
    </lineage>
</organism>
<dbReference type="Proteomes" id="UP001203297">
    <property type="component" value="Unassembled WGS sequence"/>
</dbReference>
<name>A0AAD4MCE8_9AGAM</name>
<keyword evidence="2" id="KW-1185">Reference proteome</keyword>
<protein>
    <submittedName>
        <fullName evidence="1">Uncharacterized protein</fullName>
    </submittedName>
</protein>
<sequence>MPGSNSVGQAPRDFLQVFPPEVLYLIRAVMHSDQNATPGSEPLPFARPDGAQILLLYWGEVVPWSWTVWNDPRFADIELITQLTASWMCHMDTPYMHVRWLRPRNWQKMLLSAATSNYHDTVVVMTQLLNFIATVPPYQKFGGNSPMWLNLLLRTCWSTAKLIDPFHFWHAAATPILTKSMCCILVDCMAEGTGLEAQEAIIEALTHVDVDQFHAAIRALQQSRFFSTLDNTIGALQRVICSATETRAPLISTMIRTVCLTMNFLTLCFSVAPRLCHGVSVSTFLHTVATYASELNASYLSCPLLTAVSTLEGTRDNTSSDKSVNAEVDTIPWEIALSCPRSDILVASCLASCVLAVEHLGSPCTSTAVEIWDYLRDVLLLILTEHYAGDEAPLSLLVAPTLCVALRVLLGRIGGRLVTWTLCSPWTKNLCTELLALLEGKENGHSKTRTILKSQLSLVGMKLIRMLENENGGIGMGEDEEIMGMGMGMCMGMKSVYYKGHIVRIVSVRNLI</sequence>
<proteinExistence type="predicted"/>
<dbReference type="AlphaFoldDB" id="A0AAD4MCE8"/>